<dbReference type="Gene3D" id="2.120.10.30">
    <property type="entry name" value="TolB, C-terminal domain"/>
    <property type="match status" value="1"/>
</dbReference>
<dbReference type="EMBL" id="OU900095">
    <property type="protein sequence ID" value="CAG9859543.1"/>
    <property type="molecule type" value="Genomic_DNA"/>
</dbReference>
<comment type="cofactor">
    <cofactor evidence="3">
        <name>Mn(2+)</name>
        <dbReference type="ChEBI" id="CHEBI:29035"/>
    </cofactor>
</comment>
<dbReference type="OrthoDB" id="423498at2759"/>
<reference evidence="18" key="1">
    <citation type="submission" date="2022-01" db="EMBL/GenBank/DDBJ databases">
        <authorList>
            <person name="King R."/>
        </authorList>
    </citation>
    <scope>NUCLEOTIDE SEQUENCE</scope>
</reference>
<dbReference type="InterPro" id="IPR013658">
    <property type="entry name" value="SGL"/>
</dbReference>
<evidence type="ECO:0000313" key="18">
    <source>
        <dbReference type="EMBL" id="CAG9859543.1"/>
    </source>
</evidence>
<dbReference type="PANTHER" id="PTHR10907:SF66">
    <property type="entry name" value="MIP34848P1-RELATED"/>
    <property type="match status" value="1"/>
</dbReference>
<evidence type="ECO:0000256" key="2">
    <source>
        <dbReference type="ARBA" id="ARBA00001913"/>
    </source>
</evidence>
<evidence type="ECO:0000256" key="12">
    <source>
        <dbReference type="ARBA" id="ARBA00022837"/>
    </source>
</evidence>
<keyword evidence="11" id="KW-0378">Hydrolase</keyword>
<dbReference type="PANTHER" id="PTHR10907">
    <property type="entry name" value="REGUCALCIN"/>
    <property type="match status" value="1"/>
</dbReference>
<feature type="active site" description="Proton donor/acceptor" evidence="14">
    <location>
        <position position="239"/>
    </location>
</feature>
<evidence type="ECO:0000256" key="13">
    <source>
        <dbReference type="ARBA" id="ARBA00032464"/>
    </source>
</evidence>
<evidence type="ECO:0000256" key="4">
    <source>
        <dbReference type="ARBA" id="ARBA00001946"/>
    </source>
</evidence>
<comment type="cofactor">
    <cofactor evidence="4">
        <name>Mg(2+)</name>
        <dbReference type="ChEBI" id="CHEBI:18420"/>
    </cofactor>
</comment>
<keyword evidence="12" id="KW-0106">Calcium</keyword>
<comment type="cofactor">
    <cofactor evidence="15">
        <name>Zn(2+)</name>
        <dbReference type="ChEBI" id="CHEBI:29105"/>
    </cofactor>
    <text evidence="15">Binds 1 divalent metal cation per subunit.</text>
</comment>
<feature type="binding site" evidence="15">
    <location>
        <position position="137"/>
    </location>
    <ligand>
        <name>substrate</name>
    </ligand>
</feature>
<evidence type="ECO:0000256" key="14">
    <source>
        <dbReference type="PIRSR" id="PIRSR605511-1"/>
    </source>
</evidence>
<dbReference type="GO" id="GO:0005509">
    <property type="term" value="F:calcium ion binding"/>
    <property type="evidence" value="ECO:0007669"/>
    <property type="project" value="TreeGrafter"/>
</dbReference>
<organism evidence="18 19">
    <name type="scientific">Phyllotreta striolata</name>
    <name type="common">Striped flea beetle</name>
    <name type="synonym">Crioceris striolata</name>
    <dbReference type="NCBI Taxonomy" id="444603"/>
    <lineage>
        <taxon>Eukaryota</taxon>
        <taxon>Metazoa</taxon>
        <taxon>Ecdysozoa</taxon>
        <taxon>Arthropoda</taxon>
        <taxon>Hexapoda</taxon>
        <taxon>Insecta</taxon>
        <taxon>Pterygota</taxon>
        <taxon>Neoptera</taxon>
        <taxon>Endopterygota</taxon>
        <taxon>Coleoptera</taxon>
        <taxon>Polyphaga</taxon>
        <taxon>Cucujiformia</taxon>
        <taxon>Chrysomeloidea</taxon>
        <taxon>Chrysomelidae</taxon>
        <taxon>Galerucinae</taxon>
        <taxon>Alticini</taxon>
        <taxon>Phyllotreta</taxon>
    </lineage>
</organism>
<feature type="binding site" evidence="15">
    <location>
        <position position="187"/>
    </location>
    <ligand>
        <name>a divalent metal cation</name>
        <dbReference type="ChEBI" id="CHEBI:60240"/>
    </ligand>
</feature>
<dbReference type="PROSITE" id="PS51257">
    <property type="entry name" value="PROKAR_LIPOPROTEIN"/>
    <property type="match status" value="1"/>
</dbReference>
<keyword evidence="16" id="KW-0732">Signal</keyword>
<evidence type="ECO:0000256" key="9">
    <source>
        <dbReference type="ARBA" id="ARBA00022490"/>
    </source>
</evidence>
<dbReference type="SUPFAM" id="SSF63829">
    <property type="entry name" value="Calcium-dependent phosphotriesterase"/>
    <property type="match status" value="1"/>
</dbReference>
<gene>
    <name evidence="18" type="ORF">PHYEVI_LOCUS5917</name>
</gene>
<evidence type="ECO:0000256" key="15">
    <source>
        <dbReference type="PIRSR" id="PIRSR605511-2"/>
    </source>
</evidence>
<proteinExistence type="inferred from homology"/>
<dbReference type="InterPro" id="IPR005511">
    <property type="entry name" value="SMP-30"/>
</dbReference>
<dbReference type="Pfam" id="PF08450">
    <property type="entry name" value="SGL"/>
    <property type="match status" value="1"/>
</dbReference>
<feature type="signal peptide" evidence="16">
    <location>
        <begin position="1"/>
        <end position="22"/>
    </location>
</feature>
<name>A0A9N9TP37_PHYSR</name>
<feature type="binding site" evidence="15">
    <location>
        <position position="155"/>
    </location>
    <ligand>
        <name>substrate</name>
    </ligand>
</feature>
<feature type="binding site" evidence="15">
    <location>
        <position position="135"/>
    </location>
    <ligand>
        <name>substrate</name>
    </ligand>
</feature>
<dbReference type="FunFam" id="2.120.10.30:FF:000027">
    <property type="entry name" value="Regucalcin homologue"/>
    <property type="match status" value="1"/>
</dbReference>
<evidence type="ECO:0000256" key="10">
    <source>
        <dbReference type="ARBA" id="ARBA00022723"/>
    </source>
</evidence>
<dbReference type="GO" id="GO:0005737">
    <property type="term" value="C:cytoplasm"/>
    <property type="evidence" value="ECO:0007669"/>
    <property type="project" value="UniProtKB-SubCell"/>
</dbReference>
<dbReference type="Proteomes" id="UP001153712">
    <property type="component" value="Chromosome 2"/>
</dbReference>
<dbReference type="EC" id="3.1.1.17" evidence="7"/>
<comment type="catalytic activity">
    <reaction evidence="1">
        <text>D-glucono-1,5-lactone + H2O = D-gluconate + H(+)</text>
        <dbReference type="Rhea" id="RHEA:10440"/>
        <dbReference type="ChEBI" id="CHEBI:15377"/>
        <dbReference type="ChEBI" id="CHEBI:15378"/>
        <dbReference type="ChEBI" id="CHEBI:16217"/>
        <dbReference type="ChEBI" id="CHEBI:18391"/>
        <dbReference type="EC" id="3.1.1.17"/>
    </reaction>
</comment>
<dbReference type="GO" id="GO:0004341">
    <property type="term" value="F:gluconolactonase activity"/>
    <property type="evidence" value="ECO:0007669"/>
    <property type="project" value="UniProtKB-EC"/>
</dbReference>
<comment type="subcellular location">
    <subcellularLocation>
        <location evidence="5">Cytoplasm</location>
    </subcellularLocation>
</comment>
<keyword evidence="9" id="KW-0963">Cytoplasm</keyword>
<evidence type="ECO:0000256" key="1">
    <source>
        <dbReference type="ARBA" id="ARBA00001589"/>
    </source>
</evidence>
<evidence type="ECO:0000256" key="11">
    <source>
        <dbReference type="ARBA" id="ARBA00022801"/>
    </source>
</evidence>
<evidence type="ECO:0000256" key="5">
    <source>
        <dbReference type="ARBA" id="ARBA00004496"/>
    </source>
</evidence>
<accession>A0A9N9TP37</accession>
<evidence type="ECO:0000256" key="6">
    <source>
        <dbReference type="ARBA" id="ARBA00008853"/>
    </source>
</evidence>
<keyword evidence="15" id="KW-0862">Zinc</keyword>
<keyword evidence="19" id="KW-1185">Reference proteome</keyword>
<keyword evidence="10 15" id="KW-0479">Metal-binding</keyword>
<comment type="similarity">
    <text evidence="6">Belongs to the SMP-30/CGR1 family.</text>
</comment>
<evidence type="ECO:0000256" key="8">
    <source>
        <dbReference type="ARBA" id="ARBA00016808"/>
    </source>
</evidence>
<comment type="cofactor">
    <cofactor evidence="2">
        <name>Ca(2+)</name>
        <dbReference type="ChEBI" id="CHEBI:29108"/>
    </cofactor>
</comment>
<dbReference type="PRINTS" id="PR01790">
    <property type="entry name" value="SMP30FAMILY"/>
</dbReference>
<dbReference type="InterPro" id="IPR011042">
    <property type="entry name" value="6-blade_b-propeller_TolB-like"/>
</dbReference>
<evidence type="ECO:0000256" key="3">
    <source>
        <dbReference type="ARBA" id="ARBA00001936"/>
    </source>
</evidence>
<dbReference type="GO" id="GO:0019853">
    <property type="term" value="P:L-ascorbic acid biosynthetic process"/>
    <property type="evidence" value="ECO:0007669"/>
    <property type="project" value="TreeGrafter"/>
</dbReference>
<evidence type="ECO:0000256" key="16">
    <source>
        <dbReference type="SAM" id="SignalP"/>
    </source>
</evidence>
<dbReference type="AlphaFoldDB" id="A0A9N9TP37"/>
<evidence type="ECO:0000313" key="19">
    <source>
        <dbReference type="Proteomes" id="UP001153712"/>
    </source>
</evidence>
<feature type="domain" description="SMP-30/Gluconolactonase/LRE-like region" evidence="17">
    <location>
        <begin position="40"/>
        <end position="299"/>
    </location>
</feature>
<evidence type="ECO:0000259" key="17">
    <source>
        <dbReference type="Pfam" id="PF08450"/>
    </source>
</evidence>
<feature type="binding site" evidence="15">
    <location>
        <position position="239"/>
    </location>
    <ligand>
        <name>a divalent metal cation</name>
        <dbReference type="ChEBI" id="CHEBI:60240"/>
    </ligand>
</feature>
<sequence length="335" mass="36630">MSSKAIIAFLFVCSCYCNRCFSAEMNPKVERLEAVPPTELGEGPHWDAATQSLYFVDIFGKSIHKYVPATNKHTKAVIGVDCVSLIVPVKGEPNKFLVSIGRELAVVTWDGESEKASKIEKLCEVDNDPETKDNRFNDGKCDPAGTLWAGTMGGEPKYGHVKPNKGAFYSFKNNTPAMHFNKVGISNGLAWSADNKKMYYIDTHAGSIDELDYDIVNGKISNRRPLFTLQKHDIPGGADGMTIDQDGNLWIAIFNGYRVIKIDGRKPETLLASIPIPAKQVTSVVFGGQNLEDLYVTTAKFTINDEVLDPPEHGGTYRITGLNVAGLSPSVPAVL</sequence>
<evidence type="ECO:0000256" key="7">
    <source>
        <dbReference type="ARBA" id="ARBA00013227"/>
    </source>
</evidence>
<feature type="binding site" evidence="15">
    <location>
        <position position="42"/>
    </location>
    <ligand>
        <name>a divalent metal cation</name>
        <dbReference type="ChEBI" id="CHEBI:60240"/>
    </ligand>
</feature>
<feature type="chain" id="PRO_5040248672" description="Regucalcin" evidence="16">
    <location>
        <begin position="23"/>
        <end position="335"/>
    </location>
</feature>
<protein>
    <recommendedName>
        <fullName evidence="8">Regucalcin</fullName>
        <ecNumber evidence="7">3.1.1.17</ecNumber>
    </recommendedName>
    <alternativeName>
        <fullName evidence="13">Gluconolactonase</fullName>
    </alternativeName>
</protein>